<evidence type="ECO:0008006" key="4">
    <source>
        <dbReference type="Google" id="ProtNLM"/>
    </source>
</evidence>
<evidence type="ECO:0000313" key="3">
    <source>
        <dbReference type="Proteomes" id="UP001220478"/>
    </source>
</evidence>
<reference evidence="2 3" key="1">
    <citation type="submission" date="2023-02" db="EMBL/GenBank/DDBJ databases">
        <title>Novel Oscillospiraceae bacterial genomes.</title>
        <authorList>
            <person name="Srinivasan S."/>
            <person name="Austin M.N."/>
            <person name="Fiedler T.L."/>
            <person name="Strenk S.M."/>
            <person name="Agnew K.J."/>
            <person name="Nagana Gowda G.A."/>
            <person name="Raftery D."/>
            <person name="Beamer M.A."/>
            <person name="Achilles S.L."/>
            <person name="Wiesenfeld H.C."/>
            <person name="Fredricks D.N."/>
            <person name="Hillier S.L."/>
        </authorList>
    </citation>
    <scope>NUCLEOTIDE SEQUENCE [LARGE SCALE GENOMIC DNA]</scope>
    <source>
        <strain evidence="2 3">CHIC02 1186E3-8</strain>
    </source>
</reference>
<gene>
    <name evidence="2" type="ORF">PYS61_01570</name>
</gene>
<dbReference type="EMBL" id="CP118868">
    <property type="protein sequence ID" value="WEG35882.1"/>
    <property type="molecule type" value="Genomic_DNA"/>
</dbReference>
<evidence type="ECO:0000256" key="1">
    <source>
        <dbReference type="SAM" id="Coils"/>
    </source>
</evidence>
<evidence type="ECO:0000313" key="2">
    <source>
        <dbReference type="EMBL" id="WEG35882.1"/>
    </source>
</evidence>
<feature type="coiled-coil region" evidence="1">
    <location>
        <begin position="85"/>
        <end position="123"/>
    </location>
</feature>
<dbReference type="RefSeq" id="WP_315571950.1">
    <property type="nucleotide sequence ID" value="NZ_CP118868.1"/>
</dbReference>
<dbReference type="Proteomes" id="UP001220478">
    <property type="component" value="Chromosome"/>
</dbReference>
<sequence>MQLILVEIMAEQFFDNMSDEEMIDQPIQDENSIYSLLNRMELMVQSAKTLPLSTSIVLNRENLLTLIAALQEQLPDAIKQAHYIVQEQNSIMKEAKQAANDYIRRAELKAATLIDENKITQEAQEKAQEIVNKAKTHADELHDYSVSYVEGLLSNVENNFKDVLDVIRHNKEELSKWDRG</sequence>
<proteinExistence type="predicted"/>
<organism evidence="2 3">
    <name type="scientific">Amygdalobacter indicium</name>
    <dbReference type="NCBI Taxonomy" id="3029272"/>
    <lineage>
        <taxon>Bacteria</taxon>
        <taxon>Bacillati</taxon>
        <taxon>Bacillota</taxon>
        <taxon>Clostridia</taxon>
        <taxon>Eubacteriales</taxon>
        <taxon>Oscillospiraceae</taxon>
        <taxon>Amygdalobacter</taxon>
    </lineage>
</organism>
<accession>A0ABY8C904</accession>
<dbReference type="Gene3D" id="1.20.120.20">
    <property type="entry name" value="Apolipoprotein"/>
    <property type="match status" value="1"/>
</dbReference>
<protein>
    <recommendedName>
        <fullName evidence="4">ATPase</fullName>
    </recommendedName>
</protein>
<name>A0ABY8C904_9FIRM</name>
<keyword evidence="3" id="KW-1185">Reference proteome</keyword>
<keyword evidence="1" id="KW-0175">Coiled coil</keyword>